<dbReference type="InterPro" id="IPR000073">
    <property type="entry name" value="AB_hydrolase_1"/>
</dbReference>
<dbReference type="VEuPathDB" id="VectorBase:AMIN001822"/>
<keyword evidence="2" id="KW-0378">Hydrolase</keyword>
<dbReference type="InterPro" id="IPR050266">
    <property type="entry name" value="AB_hydrolase_sf"/>
</dbReference>
<dbReference type="Proteomes" id="UP000075920">
    <property type="component" value="Unassembled WGS sequence"/>
</dbReference>
<dbReference type="Pfam" id="PF00561">
    <property type="entry name" value="Abhydrolase_1"/>
    <property type="match status" value="4"/>
</dbReference>
<dbReference type="PANTHER" id="PTHR43798:SF14">
    <property type="entry name" value="SERINE HYDROLASE-LIKE PROTEIN DDB_G0286239"/>
    <property type="match status" value="1"/>
</dbReference>
<reference evidence="5" key="1">
    <citation type="submission" date="2013-03" db="EMBL/GenBank/DDBJ databases">
        <title>The Genome Sequence of Anopheles minimus MINIMUS1.</title>
        <authorList>
            <consortium name="The Broad Institute Genomics Platform"/>
            <person name="Neafsey D.E."/>
            <person name="Walton C."/>
            <person name="Walker B."/>
            <person name="Young S.K."/>
            <person name="Zeng Q."/>
            <person name="Gargeya S."/>
            <person name="Fitzgerald M."/>
            <person name="Haas B."/>
            <person name="Abouelleil A."/>
            <person name="Allen A.W."/>
            <person name="Alvarado L."/>
            <person name="Arachchi H.M."/>
            <person name="Berlin A.M."/>
            <person name="Chapman S.B."/>
            <person name="Gainer-Dewar J."/>
            <person name="Goldberg J."/>
            <person name="Griggs A."/>
            <person name="Gujja S."/>
            <person name="Hansen M."/>
            <person name="Howarth C."/>
            <person name="Imamovic A."/>
            <person name="Ireland A."/>
            <person name="Larimer J."/>
            <person name="McCowan C."/>
            <person name="Murphy C."/>
            <person name="Pearson M."/>
            <person name="Poon T.W."/>
            <person name="Priest M."/>
            <person name="Roberts A."/>
            <person name="Saif S."/>
            <person name="Shea T."/>
            <person name="Sisk P."/>
            <person name="Sykes S."/>
            <person name="Wortman J."/>
            <person name="Nusbaum C."/>
            <person name="Birren B."/>
        </authorList>
    </citation>
    <scope>NUCLEOTIDE SEQUENCE [LARGE SCALE GENOMIC DNA]</scope>
    <source>
        <strain evidence="5">MINIMUS1</strain>
    </source>
</reference>
<proteinExistence type="inferred from homology"/>
<evidence type="ECO:0000259" key="3">
    <source>
        <dbReference type="Pfam" id="PF00561"/>
    </source>
</evidence>
<accession>A0A182VUS8</accession>
<dbReference type="GO" id="GO:0016787">
    <property type="term" value="F:hydrolase activity"/>
    <property type="evidence" value="ECO:0007669"/>
    <property type="project" value="UniProtKB-KW"/>
</dbReference>
<dbReference type="EnsemblMetazoa" id="AMIN001822-RA">
    <property type="protein sequence ID" value="AMIN001822-PA"/>
    <property type="gene ID" value="AMIN001822"/>
</dbReference>
<reference evidence="4" key="2">
    <citation type="submission" date="2020-05" db="UniProtKB">
        <authorList>
            <consortium name="EnsemblMetazoa"/>
        </authorList>
    </citation>
    <scope>IDENTIFICATION</scope>
    <source>
        <strain evidence="4">MINIMUS1</strain>
    </source>
</reference>
<evidence type="ECO:0000313" key="4">
    <source>
        <dbReference type="EnsemblMetazoa" id="AMIN001822-PA"/>
    </source>
</evidence>
<comment type="similarity">
    <text evidence="1">Belongs to the AB hydrolase superfamily.</text>
</comment>
<evidence type="ECO:0000256" key="2">
    <source>
        <dbReference type="ARBA" id="ARBA00022801"/>
    </source>
</evidence>
<feature type="domain" description="AB hydrolase-1" evidence="3">
    <location>
        <begin position="423"/>
        <end position="552"/>
    </location>
</feature>
<evidence type="ECO:0000256" key="1">
    <source>
        <dbReference type="ARBA" id="ARBA00008645"/>
    </source>
</evidence>
<dbReference type="InterPro" id="IPR029058">
    <property type="entry name" value="AB_hydrolase_fold"/>
</dbReference>
<feature type="domain" description="AB hydrolase-1" evidence="3">
    <location>
        <begin position="752"/>
        <end position="856"/>
    </location>
</feature>
<feature type="domain" description="AB hydrolase-1" evidence="3">
    <location>
        <begin position="1076"/>
        <end position="1316"/>
    </location>
</feature>
<dbReference type="SUPFAM" id="SSF53474">
    <property type="entry name" value="alpha/beta-Hydrolases"/>
    <property type="match status" value="4"/>
</dbReference>
<sequence>MAKVYGTVLVKSLVGSLLAGERDVLHRIAISGVRWTHHKAHDLVEEHDRQHDVEEVRIPVPYGAIAGKWWGPRNVRPIVTLHGWQDNAGTFDRLIPLLPKHMSFLSLDLPGHGLSSRIPDGMTYNTLDNTFALFHVMREYRWKKLSLMGHSMGSILSFLFAATFPDKVDLYIGIDALKPHIADAPKFPGRLEKRLPQALLADIRNREKSEPPSYPYEELIERLHLGTNKSVSREAAPFLLYRNTHKSSLHPDRYYFTRDSRLKHSVGLGWDQAINLEFAKRVVMPYLFIKAKHSPFYEERKYFDQFVDVVKQNNPQFELEFVDSTHHLHLTEPEKVAPIINRFLQKHWKEEKIVMLPRKAVLESNHTAGQDDESLRAIGSVEHHPLIRFIELQDKQNNVTEVEIPVPFGKIAGKWFGPKNVRPILCLHGWLDNSGTFDRLIPLLPEDVSFLAIDLPGHGYSSRIPDGMTYFQIDCIPLILTIMREYGWTKVSLMAHSMGAIICFIFAALFPDKVDLLIGLDALKPLTFHPPDRFPQRMSKQVLKFIQADIRNQEKSEPPSYTYEEMIDRLYEGTAASVSRETCPYLLQRNIKPSRKFPGKYYFDRDNRMKYNVIPGWADSVNVELAKRITAPFLTVKAIDSPYPGSKEGFDQTVSILKESNPKYEVVYVPGSHHVHLTEPENVVPVVVDFLRKYWHKEMDVVSKLTMDALDTQPMETLVERHDREYGVQEVRIPVPFGELAGKWWGPRNVRPIVCLHGWQDNAGSFDTLIPLLPSHMSFLALDLPGHGYSSRIPDGMSYQPMNVFYLLNFVMHEYGWKKISLMSHSMGSVLHYPYAAIFPTRVDFLISIDALKPQIFRPEVLVSMLSELTPEFLKADLRNQEKSEPPSYSYEETVNRLYEGAVNSITRESCPFLLQRNLRKSTKFPEKYYFARDSRLKYGLGFLWSQDVNKRLAQNLTMPFLFIKATESPYWERKQYYDEVIEILERNNSRFELRHEHDGECCASIDIRFSLPLLEKTQKRSALNDSPHTTSNIPFVGIMAEAKRHMVLENDELHGVHEEHIRLPFGDVIGKCGTFDRLIPLLPRDISFLAIEFPGHGRSAHLPAGVAYNALDLLRLLLHLMQHYGWTRISLMSHSIGAVMSYVFAGVFPDRVDLLVSFDLLKPFILDPDMMLFLLSDSLPKTLDYDVTARKEEKLFHYDDYVEHMHAGFHESISRDACHYLLYRTLEPSPEGTGLYRRSTDRRIRHNHGLVWSHDLNLEMARRIRVPFLYLKTTETPLFEDPQYHQETIDVLSSSNPQFEHTLVEGKHHVHLSHPERVAPLVRSFLQKHWNKEKYMMCKL</sequence>
<dbReference type="GO" id="GO:0016020">
    <property type="term" value="C:membrane"/>
    <property type="evidence" value="ECO:0007669"/>
    <property type="project" value="TreeGrafter"/>
</dbReference>
<organism evidence="4 5">
    <name type="scientific">Anopheles minimus</name>
    <dbReference type="NCBI Taxonomy" id="112268"/>
    <lineage>
        <taxon>Eukaryota</taxon>
        <taxon>Metazoa</taxon>
        <taxon>Ecdysozoa</taxon>
        <taxon>Arthropoda</taxon>
        <taxon>Hexapoda</taxon>
        <taxon>Insecta</taxon>
        <taxon>Pterygota</taxon>
        <taxon>Neoptera</taxon>
        <taxon>Endopterygota</taxon>
        <taxon>Diptera</taxon>
        <taxon>Nematocera</taxon>
        <taxon>Culicoidea</taxon>
        <taxon>Culicidae</taxon>
        <taxon>Anophelinae</taxon>
        <taxon>Anopheles</taxon>
    </lineage>
</organism>
<keyword evidence="5" id="KW-1185">Reference proteome</keyword>
<evidence type="ECO:0000313" key="5">
    <source>
        <dbReference type="Proteomes" id="UP000075920"/>
    </source>
</evidence>
<name>A0A182VUS8_9DIPT</name>
<feature type="domain" description="AB hydrolase-1" evidence="3">
    <location>
        <begin position="77"/>
        <end position="333"/>
    </location>
</feature>
<dbReference type="Gene3D" id="3.40.50.1820">
    <property type="entry name" value="alpha/beta hydrolase"/>
    <property type="match status" value="4"/>
</dbReference>
<dbReference type="PANTHER" id="PTHR43798">
    <property type="entry name" value="MONOACYLGLYCEROL LIPASE"/>
    <property type="match status" value="1"/>
</dbReference>
<dbReference type="STRING" id="112268.A0A182VUS8"/>
<protein>
    <recommendedName>
        <fullName evidence="3">AB hydrolase-1 domain-containing protein</fullName>
    </recommendedName>
</protein>